<evidence type="ECO:0000256" key="7">
    <source>
        <dbReference type="RuleBase" id="RU004504"/>
    </source>
</evidence>
<dbReference type="PIRSF" id="PIRSF005572">
    <property type="entry name" value="NifS"/>
    <property type="match status" value="1"/>
</dbReference>
<dbReference type="PROSITE" id="PS00595">
    <property type="entry name" value="AA_TRANSFER_CLASS_5"/>
    <property type="match status" value="1"/>
</dbReference>
<evidence type="ECO:0000256" key="1">
    <source>
        <dbReference type="ARBA" id="ARBA00001933"/>
    </source>
</evidence>
<protein>
    <recommendedName>
        <fullName evidence="3">cysteine desulfurase</fullName>
        <ecNumber evidence="3">2.8.1.7</ecNumber>
    </recommendedName>
</protein>
<dbReference type="Gene3D" id="3.90.1150.10">
    <property type="entry name" value="Aspartate Aminotransferase, domain 1"/>
    <property type="match status" value="1"/>
</dbReference>
<sequence>MKQVHQDELNSFRAAFPGLDQPINDEPLIYFDNAATAQSPQVAIDAVTNYYSNNKANVHRGVHTLGTRSTELYDQARQTVADFIHAPTATDVIFTKGSTEGLNWVAQSFAQQLTETDEIIVSVFEHHANFLPWQRLAQQTGAKLVVIGLTPSNAFDWAAFEDKLVPQTKIVALTMMSNVTGTTIDMRRVSAMAHQVGAVVVADAAQAIVHMTIDVVALDVDYLVFSGHKLYGPMGIGVLYGKPALLNQIEPALIGGGMVALVTNTTAEWLPLPERLEAGTPNVGGAVGLAAVITWLQTLDQVGLQQHVLRLAQALLAGLAHRVAVTTYGVSGSPIISFNLAGVHPHDVATALDQLGIAVRAGHHCAQPLMHALGLTNTGTVRVSLAPYNTLAEVHRFLVALDEIIVYFRR</sequence>
<dbReference type="KEGG" id="wso:WSWS_01074"/>
<dbReference type="GO" id="GO:0031071">
    <property type="term" value="F:cysteine desulfurase activity"/>
    <property type="evidence" value="ECO:0007669"/>
    <property type="project" value="UniProtKB-EC"/>
</dbReference>
<dbReference type="PANTHER" id="PTHR43586">
    <property type="entry name" value="CYSTEINE DESULFURASE"/>
    <property type="match status" value="1"/>
</dbReference>
<keyword evidence="4" id="KW-0808">Transferase</keyword>
<dbReference type="InterPro" id="IPR020578">
    <property type="entry name" value="Aminotrans_V_PyrdxlP_BS"/>
</dbReference>
<evidence type="ECO:0000256" key="3">
    <source>
        <dbReference type="ARBA" id="ARBA00012239"/>
    </source>
</evidence>
<dbReference type="SUPFAM" id="SSF53383">
    <property type="entry name" value="PLP-dependent transferases"/>
    <property type="match status" value="1"/>
</dbReference>
<dbReference type="InterPro" id="IPR015424">
    <property type="entry name" value="PyrdxlP-dep_Trfase"/>
</dbReference>
<comment type="similarity">
    <text evidence="2">Belongs to the class-V pyridoxal-phosphate-dependent aminotransferase family. Csd subfamily.</text>
</comment>
<comment type="cofactor">
    <cofactor evidence="1 7">
        <name>pyridoxal 5'-phosphate</name>
        <dbReference type="ChEBI" id="CHEBI:597326"/>
    </cofactor>
</comment>
<reference evidence="8 9" key="1">
    <citation type="submission" date="2018-07" db="EMBL/GenBank/DDBJ databases">
        <title>Genomic Encyclopedia of Type Strains, Phase III (KMG-III): the genomes of soil and plant-associated and newly described type strains.</title>
        <authorList>
            <person name="Whitman W."/>
        </authorList>
    </citation>
    <scope>NUCLEOTIDE SEQUENCE [LARGE SCALE GENOMIC DNA]</scope>
    <source>
        <strain evidence="8 9">CECT 7031</strain>
    </source>
</reference>
<dbReference type="CDD" id="cd06453">
    <property type="entry name" value="SufS_like"/>
    <property type="match status" value="1"/>
</dbReference>
<dbReference type="InterPro" id="IPR000192">
    <property type="entry name" value="Aminotrans_V_dom"/>
</dbReference>
<dbReference type="Gene3D" id="3.40.640.10">
    <property type="entry name" value="Type I PLP-dependent aspartate aminotransferase-like (Major domain)"/>
    <property type="match status" value="1"/>
</dbReference>
<dbReference type="InterPro" id="IPR016454">
    <property type="entry name" value="Cysteine_dSase"/>
</dbReference>
<organism evidence="8 9">
    <name type="scientific">Weissella soli</name>
    <dbReference type="NCBI Taxonomy" id="155866"/>
    <lineage>
        <taxon>Bacteria</taxon>
        <taxon>Bacillati</taxon>
        <taxon>Bacillota</taxon>
        <taxon>Bacilli</taxon>
        <taxon>Lactobacillales</taxon>
        <taxon>Lactobacillaceae</taxon>
        <taxon>Weissella</taxon>
    </lineage>
</organism>
<proteinExistence type="inferred from homology"/>
<evidence type="ECO:0000256" key="4">
    <source>
        <dbReference type="ARBA" id="ARBA00022679"/>
    </source>
</evidence>
<dbReference type="InterPro" id="IPR010970">
    <property type="entry name" value="Cys_dSase_SufS"/>
</dbReference>
<dbReference type="EC" id="2.8.1.7" evidence="3"/>
<dbReference type="GO" id="GO:0006534">
    <property type="term" value="P:cysteine metabolic process"/>
    <property type="evidence" value="ECO:0007669"/>
    <property type="project" value="InterPro"/>
</dbReference>
<name>A0A288Q732_9LACO</name>
<accession>A0A288Q732</accession>
<dbReference type="EMBL" id="QRAS01000001">
    <property type="protein sequence ID" value="RDL12268.1"/>
    <property type="molecule type" value="Genomic_DNA"/>
</dbReference>
<comment type="caution">
    <text evidence="8">The sequence shown here is derived from an EMBL/GenBank/DDBJ whole genome shotgun (WGS) entry which is preliminary data.</text>
</comment>
<keyword evidence="9" id="KW-1185">Reference proteome</keyword>
<dbReference type="InterPro" id="IPR015421">
    <property type="entry name" value="PyrdxlP-dep_Trfase_major"/>
</dbReference>
<dbReference type="PANTHER" id="PTHR43586:SF8">
    <property type="entry name" value="CYSTEINE DESULFURASE 1, CHLOROPLASTIC"/>
    <property type="match status" value="1"/>
</dbReference>
<evidence type="ECO:0000313" key="8">
    <source>
        <dbReference type="EMBL" id="RDL12268.1"/>
    </source>
</evidence>
<evidence type="ECO:0000313" key="9">
    <source>
        <dbReference type="Proteomes" id="UP000254912"/>
    </source>
</evidence>
<dbReference type="InterPro" id="IPR015422">
    <property type="entry name" value="PyrdxlP-dep_Trfase_small"/>
</dbReference>
<dbReference type="RefSeq" id="WP_236151064.1">
    <property type="nucleotide sequence ID" value="NZ_BJYO01000002.1"/>
</dbReference>
<dbReference type="AlphaFoldDB" id="A0A288Q732"/>
<keyword evidence="5" id="KW-0663">Pyridoxal phosphate</keyword>
<evidence type="ECO:0000256" key="5">
    <source>
        <dbReference type="ARBA" id="ARBA00022898"/>
    </source>
</evidence>
<dbReference type="Pfam" id="PF00266">
    <property type="entry name" value="Aminotran_5"/>
    <property type="match status" value="1"/>
</dbReference>
<evidence type="ECO:0000256" key="6">
    <source>
        <dbReference type="ARBA" id="ARBA00050776"/>
    </source>
</evidence>
<dbReference type="GO" id="GO:0030170">
    <property type="term" value="F:pyridoxal phosphate binding"/>
    <property type="evidence" value="ECO:0007669"/>
    <property type="project" value="InterPro"/>
</dbReference>
<comment type="catalytic activity">
    <reaction evidence="6">
        <text>(sulfur carrier)-H + L-cysteine = (sulfur carrier)-SH + L-alanine</text>
        <dbReference type="Rhea" id="RHEA:43892"/>
        <dbReference type="Rhea" id="RHEA-COMP:14737"/>
        <dbReference type="Rhea" id="RHEA-COMP:14739"/>
        <dbReference type="ChEBI" id="CHEBI:29917"/>
        <dbReference type="ChEBI" id="CHEBI:35235"/>
        <dbReference type="ChEBI" id="CHEBI:57972"/>
        <dbReference type="ChEBI" id="CHEBI:64428"/>
        <dbReference type="EC" id="2.8.1.7"/>
    </reaction>
</comment>
<evidence type="ECO:0000256" key="2">
    <source>
        <dbReference type="ARBA" id="ARBA00010447"/>
    </source>
</evidence>
<dbReference type="Proteomes" id="UP000254912">
    <property type="component" value="Unassembled WGS sequence"/>
</dbReference>
<gene>
    <name evidence="8" type="ORF">DFP99_0703</name>
</gene>
<dbReference type="GeneID" id="94546264"/>